<proteinExistence type="predicted"/>
<accession>A0A2A7MBW8</accession>
<reference evidence="1 2" key="1">
    <citation type="submission" date="2017-10" db="EMBL/GenBank/DDBJ databases">
        <title>Effective Description of Clostridium neonatale sp. nov. linked to necrotizing enterocolitis in neonates and a clarification of species assignable to the genus Clostridium (Prazmowski 1880) emend. Lawson and Rainey 2016.</title>
        <authorList>
            <person name="Bernard K."/>
            <person name="Burdz T."/>
            <person name="Wiebe D."/>
            <person name="Balcewich B."/>
            <person name="Alfa M."/>
            <person name="Bernier A.-M."/>
        </authorList>
    </citation>
    <scope>NUCLEOTIDE SEQUENCE [LARGE SCALE GENOMIC DNA]</scope>
    <source>
        <strain evidence="1 2">LCDC99A005</strain>
    </source>
</reference>
<sequence length="131" mass="15136">MKKNYIIIKCTSYTDVATKLLIYQGKHLHSYEIAKESTKFLILTECILSQNQINILISQTIMETKCNSYAPICTLTSYNRNICYSFKISSLDLQTTPYKYLADTILSLPYRFTKAKTHIDPYGNVFLLLIN</sequence>
<organism evidence="1 2">
    <name type="scientific">Clostridium neonatale</name>
    <dbReference type="NCBI Taxonomy" id="137838"/>
    <lineage>
        <taxon>Bacteria</taxon>
        <taxon>Bacillati</taxon>
        <taxon>Bacillota</taxon>
        <taxon>Clostridia</taxon>
        <taxon>Eubacteriales</taxon>
        <taxon>Clostridiaceae</taxon>
        <taxon>Clostridium</taxon>
    </lineage>
</organism>
<protein>
    <submittedName>
        <fullName evidence="1">Uncharacterized protein</fullName>
    </submittedName>
</protein>
<evidence type="ECO:0000313" key="1">
    <source>
        <dbReference type="EMBL" id="PEG29254.1"/>
    </source>
</evidence>
<evidence type="ECO:0000313" key="2">
    <source>
        <dbReference type="Proteomes" id="UP000220840"/>
    </source>
</evidence>
<gene>
    <name evidence="1" type="ORF">CQ394_17955</name>
</gene>
<dbReference type="Proteomes" id="UP000220840">
    <property type="component" value="Unassembled WGS sequence"/>
</dbReference>
<comment type="caution">
    <text evidence="1">The sequence shown here is derived from an EMBL/GenBank/DDBJ whole genome shotgun (WGS) entry which is preliminary data.</text>
</comment>
<keyword evidence="2" id="KW-1185">Reference proteome</keyword>
<dbReference type="EMBL" id="PDCJ01000004">
    <property type="protein sequence ID" value="PEG29254.1"/>
    <property type="molecule type" value="Genomic_DNA"/>
</dbReference>
<dbReference type="AlphaFoldDB" id="A0A2A7MBW8"/>
<name>A0A2A7MBW8_9CLOT</name>